<organism evidence="2 3">
    <name type="scientific">Acinetobacter boissieri</name>
    <dbReference type="NCBI Taxonomy" id="1219383"/>
    <lineage>
        <taxon>Bacteria</taxon>
        <taxon>Pseudomonadati</taxon>
        <taxon>Pseudomonadota</taxon>
        <taxon>Gammaproteobacteria</taxon>
        <taxon>Moraxellales</taxon>
        <taxon>Moraxellaceae</taxon>
        <taxon>Acinetobacter</taxon>
    </lineage>
</organism>
<evidence type="ECO:0000256" key="1">
    <source>
        <dbReference type="SAM" id="SignalP"/>
    </source>
</evidence>
<accession>A0A1G6JN85</accession>
<dbReference type="Proteomes" id="UP000242501">
    <property type="component" value="Unassembled WGS sequence"/>
</dbReference>
<protein>
    <submittedName>
        <fullName evidence="2">Uncharacterized protein</fullName>
    </submittedName>
</protein>
<dbReference type="AlphaFoldDB" id="A0A1G6JN85"/>
<proteinExistence type="predicted"/>
<dbReference type="EMBL" id="FMYL01000012">
    <property type="protein sequence ID" value="SDC20200.1"/>
    <property type="molecule type" value="Genomic_DNA"/>
</dbReference>
<feature type="chain" id="PRO_5017175911" evidence="1">
    <location>
        <begin position="26"/>
        <end position="188"/>
    </location>
</feature>
<feature type="signal peptide" evidence="1">
    <location>
        <begin position="1"/>
        <end position="25"/>
    </location>
</feature>
<keyword evidence="3" id="KW-1185">Reference proteome</keyword>
<sequence length="188" mass="20687">MKKSILKTLLLAATLVSAVPSYVQAKQVSSTNQAEKTLSITAEKFRDNFNAHAKEIGAPQLQDIKYQESNGTFMAFLGDDFTFVGKMKNKKLTHVAALLLILPQNKGRKLASQAETLAGIALIMARVLDSNKIDKSRDDAVQQVYDNLLNDPKTIKYENTKTGSYGNFNISASFLPKLSALSVSFEPR</sequence>
<name>A0A1G6JN85_9GAMM</name>
<evidence type="ECO:0000313" key="2">
    <source>
        <dbReference type="EMBL" id="SDC20200.1"/>
    </source>
</evidence>
<gene>
    <name evidence="2" type="ORF">SAMN05421733_1121</name>
</gene>
<dbReference type="RefSeq" id="WP_092749672.1">
    <property type="nucleotide sequence ID" value="NZ_FMYL01000012.1"/>
</dbReference>
<reference evidence="3" key="1">
    <citation type="submission" date="2016-09" db="EMBL/GenBank/DDBJ databases">
        <authorList>
            <person name="Varghese N."/>
            <person name="Submissions S."/>
        </authorList>
    </citation>
    <scope>NUCLEOTIDE SEQUENCE [LARGE SCALE GENOMIC DNA]</scope>
    <source>
        <strain evidence="3">ANC 4422</strain>
    </source>
</reference>
<evidence type="ECO:0000313" key="3">
    <source>
        <dbReference type="Proteomes" id="UP000242501"/>
    </source>
</evidence>
<keyword evidence="1" id="KW-0732">Signal</keyword>